<evidence type="ECO:0000256" key="1">
    <source>
        <dbReference type="ARBA" id="ARBA00004651"/>
    </source>
</evidence>
<organism evidence="7 8">
    <name type="scientific">Blautia hansenii</name>
    <name type="common">Ruminococcus hansenii</name>
    <dbReference type="NCBI Taxonomy" id="1322"/>
    <lineage>
        <taxon>Bacteria</taxon>
        <taxon>Bacillati</taxon>
        <taxon>Bacillota</taxon>
        <taxon>Clostridia</taxon>
        <taxon>Lachnospirales</taxon>
        <taxon>Lachnospiraceae</taxon>
        <taxon>Blautia</taxon>
    </lineage>
</organism>
<feature type="transmembrane region" description="Helical" evidence="6">
    <location>
        <begin position="274"/>
        <end position="294"/>
    </location>
</feature>
<feature type="transmembrane region" description="Helical" evidence="6">
    <location>
        <begin position="199"/>
        <end position="218"/>
    </location>
</feature>
<keyword evidence="8" id="KW-1185">Reference proteome</keyword>
<proteinExistence type="predicted"/>
<keyword evidence="4 6" id="KW-1133">Transmembrane helix</keyword>
<dbReference type="InterPro" id="IPR001851">
    <property type="entry name" value="ABC_transp_permease"/>
</dbReference>
<evidence type="ECO:0000256" key="5">
    <source>
        <dbReference type="ARBA" id="ARBA00023136"/>
    </source>
</evidence>
<keyword evidence="2" id="KW-1003">Cell membrane</keyword>
<feature type="transmembrane region" description="Helical" evidence="6">
    <location>
        <begin position="61"/>
        <end position="80"/>
    </location>
</feature>
<keyword evidence="3 6" id="KW-0812">Transmembrane</keyword>
<comment type="caution">
    <text evidence="7">The sequence shown here is derived from an EMBL/GenBank/DDBJ whole genome shotgun (WGS) entry which is preliminary data.</text>
</comment>
<dbReference type="PANTHER" id="PTHR43370:SF2">
    <property type="entry name" value="ABC TRANSPORTER PERMEASE PROTEIN"/>
    <property type="match status" value="1"/>
</dbReference>
<feature type="transmembrane region" description="Helical" evidence="6">
    <location>
        <begin position="147"/>
        <end position="168"/>
    </location>
</feature>
<evidence type="ECO:0000256" key="6">
    <source>
        <dbReference type="SAM" id="Phobius"/>
    </source>
</evidence>
<feature type="transmembrane region" description="Helical" evidence="6">
    <location>
        <begin position="6"/>
        <end position="24"/>
    </location>
</feature>
<evidence type="ECO:0000313" key="7">
    <source>
        <dbReference type="EMBL" id="NSJ85616.1"/>
    </source>
</evidence>
<comment type="subcellular location">
    <subcellularLocation>
        <location evidence="1">Cell membrane</location>
        <topology evidence="1">Multi-pass membrane protein</topology>
    </subcellularLocation>
</comment>
<name>A0ABX2I5A4_BLAHA</name>
<dbReference type="RefSeq" id="WP_173748647.1">
    <property type="nucleotide sequence ID" value="NZ_JAAITA010000004.1"/>
</dbReference>
<protein>
    <submittedName>
        <fullName evidence="7">ABC transporter permease</fullName>
    </submittedName>
</protein>
<evidence type="ECO:0000313" key="8">
    <source>
        <dbReference type="Proteomes" id="UP000822142"/>
    </source>
</evidence>
<feature type="transmembrane region" description="Helical" evidence="6">
    <location>
        <begin position="92"/>
        <end position="110"/>
    </location>
</feature>
<keyword evidence="5 6" id="KW-0472">Membrane</keyword>
<feature type="transmembrane region" description="Helical" evidence="6">
    <location>
        <begin position="36"/>
        <end position="55"/>
    </location>
</feature>
<dbReference type="CDD" id="cd06580">
    <property type="entry name" value="TM_PBP1_transp_TpRbsC_like"/>
    <property type="match status" value="1"/>
</dbReference>
<dbReference type="PANTHER" id="PTHR43370">
    <property type="entry name" value="SUGAR ABC TRANSPORTER INTEGRAL MEMBRANE PROTEIN-RELATED"/>
    <property type="match status" value="1"/>
</dbReference>
<reference evidence="7 8" key="1">
    <citation type="journal article" date="2020" name="Cell Host Microbe">
        <title>Functional and Genomic Variation between Human-Derived Isolates of Lachnospiraceae Reveals Inter- and Intra-Species Diversity.</title>
        <authorList>
            <person name="Sorbara M.T."/>
            <person name="Littmann E.R."/>
            <person name="Fontana E."/>
            <person name="Moody T.U."/>
            <person name="Kohout C.E."/>
            <person name="Gjonbalaj M."/>
            <person name="Eaton V."/>
            <person name="Seok R."/>
            <person name="Leiner I.M."/>
            <person name="Pamer E.G."/>
        </authorList>
    </citation>
    <scope>NUCLEOTIDE SEQUENCE [LARGE SCALE GENOMIC DNA]</scope>
    <source>
        <strain evidence="7 8">MSK.15.26</strain>
    </source>
</reference>
<feature type="transmembrane region" description="Helical" evidence="6">
    <location>
        <begin position="224"/>
        <end position="244"/>
    </location>
</feature>
<evidence type="ECO:0000256" key="3">
    <source>
        <dbReference type="ARBA" id="ARBA00022692"/>
    </source>
</evidence>
<dbReference type="EMBL" id="JAAITA010000004">
    <property type="protein sequence ID" value="NSJ85616.1"/>
    <property type="molecule type" value="Genomic_DNA"/>
</dbReference>
<sequence length="315" mass="33583">MDFFVNFFVAAVLAGTPLLFGILGEIINEKAGHLNLGVEGMMSIGAVGGFVVGYWTDNLVFALIAAFVTGMLGALIYAVLTVTFMADQNVTGLTLTIFGIGFSNFVGDFVREKSGSTSLKLPEGILDSLGKVEIPFLTDIPVLGKLLFNYNIFVYLGVAAAILCAIYLHRTKAGLNVRAVGENPAAADAAGIPVTKLKYLNLMLGGGLCGIGGAYCSMIICNGVWVTSCVNGLGWIAVALVIFATWNPNRAILAALVFGGFSVLKYYVPQVIPSSIFDMIPFLMTIVVLVVTSIRFSKENAQPKSCGVNYFREER</sequence>
<evidence type="ECO:0000256" key="4">
    <source>
        <dbReference type="ARBA" id="ARBA00022989"/>
    </source>
</evidence>
<evidence type="ECO:0000256" key="2">
    <source>
        <dbReference type="ARBA" id="ARBA00022475"/>
    </source>
</evidence>
<dbReference type="Pfam" id="PF02653">
    <property type="entry name" value="BPD_transp_2"/>
    <property type="match status" value="1"/>
</dbReference>
<gene>
    <name evidence="7" type="ORF">G5A70_05410</name>
</gene>
<accession>A0ABX2I5A4</accession>
<feature type="transmembrane region" description="Helical" evidence="6">
    <location>
        <begin position="251"/>
        <end position="268"/>
    </location>
</feature>
<dbReference type="Proteomes" id="UP000822142">
    <property type="component" value="Unassembled WGS sequence"/>
</dbReference>